<dbReference type="EMBL" id="MSFI01000019">
    <property type="protein sequence ID" value="OMP66680.1"/>
    <property type="molecule type" value="Genomic_DNA"/>
</dbReference>
<reference evidence="3 4" key="1">
    <citation type="submission" date="2016-12" db="EMBL/GenBank/DDBJ databases">
        <title>Domibacillus sp. SAB 38T whole genome sequencing.</title>
        <authorList>
            <person name="Verma A."/>
            <person name="Ojha A.K."/>
            <person name="Krishnamurthi S."/>
        </authorList>
    </citation>
    <scope>NUCLEOTIDE SEQUENCE [LARGE SCALE GENOMIC DNA]</scope>
    <source>
        <strain evidence="3 4">SAB 38</strain>
    </source>
</reference>
<dbReference type="Proteomes" id="UP000188613">
    <property type="component" value="Unassembled WGS sequence"/>
</dbReference>
<dbReference type="RefSeq" id="WP_076766417.1">
    <property type="nucleotide sequence ID" value="NZ_MSFI01000019.1"/>
</dbReference>
<gene>
    <name evidence="3" type="ORF">BTO28_11610</name>
</gene>
<evidence type="ECO:0000313" key="3">
    <source>
        <dbReference type="EMBL" id="OMP66680.1"/>
    </source>
</evidence>
<feature type="transmembrane region" description="Helical" evidence="1">
    <location>
        <begin position="98"/>
        <end position="115"/>
    </location>
</feature>
<keyword evidence="1" id="KW-0472">Membrane</keyword>
<comment type="caution">
    <text evidence="3">The sequence shown here is derived from an EMBL/GenBank/DDBJ whole genome shotgun (WGS) entry which is preliminary data.</text>
</comment>
<evidence type="ECO:0000259" key="2">
    <source>
        <dbReference type="Pfam" id="PF04892"/>
    </source>
</evidence>
<feature type="domain" description="VanZ-like" evidence="2">
    <location>
        <begin position="4"/>
        <end position="148"/>
    </location>
</feature>
<protein>
    <submittedName>
        <fullName evidence="3">VanZ family protein</fullName>
    </submittedName>
</protein>
<proteinExistence type="predicted"/>
<feature type="transmembrane region" description="Helical" evidence="1">
    <location>
        <begin position="74"/>
        <end position="91"/>
    </location>
</feature>
<keyword evidence="1" id="KW-0812">Transmembrane</keyword>
<dbReference type="STRING" id="1714355.BTO28_11610"/>
<dbReference type="AlphaFoldDB" id="A0A1V2A6X6"/>
<evidence type="ECO:0000313" key="4">
    <source>
        <dbReference type="Proteomes" id="UP000188613"/>
    </source>
</evidence>
<sequence>MKHVLLVLLAAGIIYIFSSQTYEQQSIIPILRIVLPGEPLKELLSNLELTYWGRVISVETRGYYYFLEFLIRKFAHLFLFGVLAVSLTCLLTTARLRFITAAFIALILTALYAAFDEYHQWQTGGRTPLINDVMLDVAGAMIALVLFTPFYCRLRKQWRS</sequence>
<evidence type="ECO:0000256" key="1">
    <source>
        <dbReference type="SAM" id="Phobius"/>
    </source>
</evidence>
<organism evidence="3 4">
    <name type="scientific">Domibacillus epiphyticus</name>
    <dbReference type="NCBI Taxonomy" id="1714355"/>
    <lineage>
        <taxon>Bacteria</taxon>
        <taxon>Bacillati</taxon>
        <taxon>Bacillota</taxon>
        <taxon>Bacilli</taxon>
        <taxon>Bacillales</taxon>
        <taxon>Bacillaceae</taxon>
        <taxon>Domibacillus</taxon>
    </lineage>
</organism>
<keyword evidence="1" id="KW-1133">Transmembrane helix</keyword>
<accession>A0A1V2A6X6</accession>
<keyword evidence="4" id="KW-1185">Reference proteome</keyword>
<dbReference type="Pfam" id="PF04892">
    <property type="entry name" value="VanZ"/>
    <property type="match status" value="1"/>
</dbReference>
<dbReference type="PIRSF" id="PIRSF019083">
    <property type="entry name" value="UCP019083_VanZ"/>
    <property type="match status" value="1"/>
</dbReference>
<name>A0A1V2A6X6_9BACI</name>
<dbReference type="NCBIfam" id="NF037970">
    <property type="entry name" value="vanZ_1"/>
    <property type="match status" value="1"/>
</dbReference>
<feature type="transmembrane region" description="Helical" evidence="1">
    <location>
        <begin position="135"/>
        <end position="154"/>
    </location>
</feature>
<dbReference type="OrthoDB" id="291892at2"/>
<dbReference type="InterPro" id="IPR006976">
    <property type="entry name" value="VanZ-like"/>
</dbReference>
<dbReference type="InterPro" id="IPR016747">
    <property type="entry name" value="Phosphotransbutyrylase"/>
</dbReference>